<proteinExistence type="predicted"/>
<keyword evidence="2" id="KW-1185">Reference proteome</keyword>
<feature type="non-terminal residue" evidence="1">
    <location>
        <position position="93"/>
    </location>
</feature>
<reference evidence="1 2" key="1">
    <citation type="submission" date="2017-03" db="EMBL/GenBank/DDBJ databases">
        <title>Genome Survey of Euroglyphus maynei.</title>
        <authorList>
            <person name="Arlian L.G."/>
            <person name="Morgan M.S."/>
            <person name="Rider S.D."/>
        </authorList>
    </citation>
    <scope>NUCLEOTIDE SEQUENCE [LARGE SCALE GENOMIC DNA]</scope>
    <source>
        <strain evidence="1">Arlian Lab</strain>
        <tissue evidence="1">Whole body</tissue>
    </source>
</reference>
<dbReference type="Proteomes" id="UP000194236">
    <property type="component" value="Unassembled WGS sequence"/>
</dbReference>
<sequence>MFSDNNYQLLWHGRQGFAHVVKEANVPIIPVFTRNSREAFRQLPLFRNFSRKIYDRFKIPIFIPYGGLPVQMTTIIGEPIYFPQEMTVSEIAE</sequence>
<dbReference type="OrthoDB" id="44277at2759"/>
<accession>A0A1Y3B6D4</accession>
<dbReference type="GO" id="GO:0016020">
    <property type="term" value="C:membrane"/>
    <property type="evidence" value="ECO:0007669"/>
    <property type="project" value="TreeGrafter"/>
</dbReference>
<evidence type="ECO:0000313" key="1">
    <source>
        <dbReference type="EMBL" id="OTF76382.1"/>
    </source>
</evidence>
<organism evidence="1 2">
    <name type="scientific">Euroglyphus maynei</name>
    <name type="common">Mayne's house dust mite</name>
    <dbReference type="NCBI Taxonomy" id="6958"/>
    <lineage>
        <taxon>Eukaryota</taxon>
        <taxon>Metazoa</taxon>
        <taxon>Ecdysozoa</taxon>
        <taxon>Arthropoda</taxon>
        <taxon>Chelicerata</taxon>
        <taxon>Arachnida</taxon>
        <taxon>Acari</taxon>
        <taxon>Acariformes</taxon>
        <taxon>Sarcoptiformes</taxon>
        <taxon>Astigmata</taxon>
        <taxon>Psoroptidia</taxon>
        <taxon>Analgoidea</taxon>
        <taxon>Pyroglyphidae</taxon>
        <taxon>Pyroglyphinae</taxon>
        <taxon>Euroglyphus</taxon>
    </lineage>
</organism>
<evidence type="ECO:0000313" key="2">
    <source>
        <dbReference type="Proteomes" id="UP000194236"/>
    </source>
</evidence>
<comment type="caution">
    <text evidence="1">The sequence shown here is derived from an EMBL/GenBank/DDBJ whole genome shotgun (WGS) entry which is preliminary data.</text>
</comment>
<dbReference type="AlphaFoldDB" id="A0A1Y3B6D4"/>
<dbReference type="PANTHER" id="PTHR22753:SF14">
    <property type="entry name" value="MONOACYLGLYCEROL_DIACYLGLYCEROL O-ACYLTRANSFERASE"/>
    <property type="match status" value="1"/>
</dbReference>
<protein>
    <submittedName>
        <fullName evidence="1">Uncharacterized protein</fullName>
    </submittedName>
</protein>
<dbReference type="PANTHER" id="PTHR22753">
    <property type="entry name" value="TRANSMEMBRANE PROTEIN 68"/>
    <property type="match status" value="1"/>
</dbReference>
<name>A0A1Y3B6D4_EURMA</name>
<gene>
    <name evidence="1" type="ORF">BLA29_014642</name>
</gene>
<dbReference type="EMBL" id="MUJZ01037764">
    <property type="protein sequence ID" value="OTF76382.1"/>
    <property type="molecule type" value="Genomic_DNA"/>
</dbReference>